<evidence type="ECO:0000313" key="1">
    <source>
        <dbReference type="EMBL" id="VWB25237.1"/>
    </source>
</evidence>
<dbReference type="AlphaFoldDB" id="A0A6P2I3P1"/>
<evidence type="ECO:0000313" key="2">
    <source>
        <dbReference type="Proteomes" id="UP000494261"/>
    </source>
</evidence>
<reference evidence="1 2" key="1">
    <citation type="submission" date="2019-09" db="EMBL/GenBank/DDBJ databases">
        <authorList>
            <person name="Depoorter E."/>
        </authorList>
    </citation>
    <scope>NUCLEOTIDE SEQUENCE [LARGE SCALE GENOMIC DNA]</scope>
    <source>
        <strain evidence="1">LMG 13014</strain>
    </source>
</reference>
<proteinExistence type="predicted"/>
<gene>
    <name evidence="1" type="ORF">BLA13014_00909</name>
</gene>
<organism evidence="1 2">
    <name type="scientific">Burkholderia aenigmatica</name>
    <dbReference type="NCBI Taxonomy" id="2015348"/>
    <lineage>
        <taxon>Bacteria</taxon>
        <taxon>Pseudomonadati</taxon>
        <taxon>Pseudomonadota</taxon>
        <taxon>Betaproteobacteria</taxon>
        <taxon>Burkholderiales</taxon>
        <taxon>Burkholderiaceae</taxon>
        <taxon>Burkholderia</taxon>
        <taxon>Burkholderia cepacia complex</taxon>
    </lineage>
</organism>
<dbReference type="EMBL" id="CABVQC010000004">
    <property type="protein sequence ID" value="VWB25237.1"/>
    <property type="molecule type" value="Genomic_DNA"/>
</dbReference>
<accession>A0A6P2I3P1</accession>
<sequence>MRNSALIPDVRQNVWRGVVSLVVVLGTSMAWPDVARADDWGCQVMLCLSNPDGPEQYAECVPPIERLWAALRDGDPFPTCDLATVGTLNGAARNNTHSAHYPATSAVHLLQQVVRPGEGDR</sequence>
<name>A0A6P2I3P1_9BURK</name>
<dbReference type="Proteomes" id="UP000494261">
    <property type="component" value="Unassembled WGS sequence"/>
</dbReference>
<protein>
    <submittedName>
        <fullName evidence="1">Uncharacterized protein</fullName>
    </submittedName>
</protein>